<comment type="caution">
    <text evidence="2">The sequence shown here is derived from an EMBL/GenBank/DDBJ whole genome shotgun (WGS) entry which is preliminary data.</text>
</comment>
<dbReference type="EMBL" id="BMLK01000005">
    <property type="protein sequence ID" value="GGN46188.1"/>
    <property type="molecule type" value="Genomic_DNA"/>
</dbReference>
<proteinExistence type="predicted"/>
<gene>
    <name evidence="2" type="ORF">GCM10011349_13030</name>
</gene>
<reference evidence="3" key="1">
    <citation type="journal article" date="2019" name="Int. J. Syst. Evol. Microbiol.">
        <title>The Global Catalogue of Microorganisms (GCM) 10K type strain sequencing project: providing services to taxonomists for standard genome sequencing and annotation.</title>
        <authorList>
            <consortium name="The Broad Institute Genomics Platform"/>
            <consortium name="The Broad Institute Genome Sequencing Center for Infectious Disease"/>
            <person name="Wu L."/>
            <person name="Ma J."/>
        </authorList>
    </citation>
    <scope>NUCLEOTIDE SEQUENCE [LARGE SCALE GENOMIC DNA]</scope>
    <source>
        <strain evidence="3">CGMCC 1.6784</strain>
    </source>
</reference>
<feature type="chain" id="PRO_5047163785" evidence="1">
    <location>
        <begin position="23"/>
        <end position="123"/>
    </location>
</feature>
<dbReference type="Proteomes" id="UP000605099">
    <property type="component" value="Unassembled WGS sequence"/>
</dbReference>
<dbReference type="RefSeq" id="WP_229710113.1">
    <property type="nucleotide sequence ID" value="NZ_BMLK01000005.1"/>
</dbReference>
<sequence>MKFLPAILTAMAVTLVPVGAYAQSTQSHTPGIGHSVFMRGTVVRAAGNDLVVCIGSADGAEPGQELTVYRVSEHPHGPKGPPSYRRTEVGTVRIQQIIDEHFANATVTSGTVERHDIVELRRP</sequence>
<evidence type="ECO:0000313" key="2">
    <source>
        <dbReference type="EMBL" id="GGN46188.1"/>
    </source>
</evidence>
<organism evidence="2 3">
    <name type="scientific">Novosphingobium indicum</name>
    <dbReference type="NCBI Taxonomy" id="462949"/>
    <lineage>
        <taxon>Bacteria</taxon>
        <taxon>Pseudomonadati</taxon>
        <taxon>Pseudomonadota</taxon>
        <taxon>Alphaproteobacteria</taxon>
        <taxon>Sphingomonadales</taxon>
        <taxon>Sphingomonadaceae</taxon>
        <taxon>Novosphingobium</taxon>
    </lineage>
</organism>
<accession>A0ABQ2JI37</accession>
<evidence type="ECO:0000313" key="3">
    <source>
        <dbReference type="Proteomes" id="UP000605099"/>
    </source>
</evidence>
<keyword evidence="3" id="KW-1185">Reference proteome</keyword>
<name>A0ABQ2JI37_9SPHN</name>
<feature type="signal peptide" evidence="1">
    <location>
        <begin position="1"/>
        <end position="22"/>
    </location>
</feature>
<evidence type="ECO:0000256" key="1">
    <source>
        <dbReference type="SAM" id="SignalP"/>
    </source>
</evidence>
<protein>
    <submittedName>
        <fullName evidence="2">Uncharacterized protein</fullName>
    </submittedName>
</protein>
<keyword evidence="1" id="KW-0732">Signal</keyword>